<protein>
    <recommendedName>
        <fullName evidence="11">Biopolymer transporter ExbD</fullName>
    </recommendedName>
</protein>
<evidence type="ECO:0008006" key="11">
    <source>
        <dbReference type="Google" id="ProtNLM"/>
    </source>
</evidence>
<sequence length="154" mass="17067">MARHKKGKALEDDEPVLDISSLIDICFLLLIYFLVTTTIVRSETDTNMQLPAAAPSDDIPEIKPLFIRVDNDGVIYVNSGPAQERLDDDPESRKLPMLAERLGTYADGARAAGQEPLVQVFVDGDALHQRSIDVIDTLRSKQISKVTFTDLVNE</sequence>
<gene>
    <name evidence="9" type="ORF">GCM10007100_04920</name>
</gene>
<keyword evidence="7" id="KW-0813">Transport</keyword>
<keyword evidence="10" id="KW-1185">Reference proteome</keyword>
<accession>A0A918TC99</accession>
<evidence type="ECO:0000256" key="4">
    <source>
        <dbReference type="ARBA" id="ARBA00022692"/>
    </source>
</evidence>
<dbReference type="AlphaFoldDB" id="A0A918TC99"/>
<dbReference type="Pfam" id="PF02472">
    <property type="entry name" value="ExbD"/>
    <property type="match status" value="1"/>
</dbReference>
<proteinExistence type="inferred from homology"/>
<dbReference type="InterPro" id="IPR003400">
    <property type="entry name" value="ExbD"/>
</dbReference>
<evidence type="ECO:0000256" key="3">
    <source>
        <dbReference type="ARBA" id="ARBA00022475"/>
    </source>
</evidence>
<evidence type="ECO:0000313" key="9">
    <source>
        <dbReference type="EMBL" id="GHC42939.1"/>
    </source>
</evidence>
<comment type="subcellular location">
    <subcellularLocation>
        <location evidence="1">Cell membrane</location>
        <topology evidence="1">Single-pass membrane protein</topology>
    </subcellularLocation>
    <subcellularLocation>
        <location evidence="7">Cell membrane</location>
        <topology evidence="7">Single-pass type II membrane protein</topology>
    </subcellularLocation>
</comment>
<evidence type="ECO:0000256" key="6">
    <source>
        <dbReference type="ARBA" id="ARBA00023136"/>
    </source>
</evidence>
<evidence type="ECO:0000256" key="1">
    <source>
        <dbReference type="ARBA" id="ARBA00004162"/>
    </source>
</evidence>
<dbReference type="RefSeq" id="WP_189567044.1">
    <property type="nucleotide sequence ID" value="NZ_BMXI01000002.1"/>
</dbReference>
<dbReference type="GO" id="GO:0015031">
    <property type="term" value="P:protein transport"/>
    <property type="evidence" value="ECO:0007669"/>
    <property type="project" value="UniProtKB-KW"/>
</dbReference>
<dbReference type="EMBL" id="BMXI01000002">
    <property type="protein sequence ID" value="GHC42939.1"/>
    <property type="molecule type" value="Genomic_DNA"/>
</dbReference>
<evidence type="ECO:0000256" key="5">
    <source>
        <dbReference type="ARBA" id="ARBA00022989"/>
    </source>
</evidence>
<evidence type="ECO:0000256" key="7">
    <source>
        <dbReference type="RuleBase" id="RU003879"/>
    </source>
</evidence>
<keyword evidence="4 7" id="KW-0812">Transmembrane</keyword>
<feature type="transmembrane region" description="Helical" evidence="8">
    <location>
        <begin position="21"/>
        <end position="40"/>
    </location>
</feature>
<comment type="caution">
    <text evidence="9">The sequence shown here is derived from an EMBL/GenBank/DDBJ whole genome shotgun (WGS) entry which is preliminary data.</text>
</comment>
<keyword evidence="5 8" id="KW-1133">Transmembrane helix</keyword>
<evidence type="ECO:0000256" key="2">
    <source>
        <dbReference type="ARBA" id="ARBA00005811"/>
    </source>
</evidence>
<reference evidence="9" key="2">
    <citation type="submission" date="2020-09" db="EMBL/GenBank/DDBJ databases">
        <authorList>
            <person name="Sun Q."/>
            <person name="Kim S."/>
        </authorList>
    </citation>
    <scope>NUCLEOTIDE SEQUENCE</scope>
    <source>
        <strain evidence="9">KCTC 12988</strain>
    </source>
</reference>
<dbReference type="GO" id="GO:0022857">
    <property type="term" value="F:transmembrane transporter activity"/>
    <property type="evidence" value="ECO:0007669"/>
    <property type="project" value="InterPro"/>
</dbReference>
<comment type="similarity">
    <text evidence="2 7">Belongs to the ExbD/TolR family.</text>
</comment>
<keyword evidence="3" id="KW-1003">Cell membrane</keyword>
<organism evidence="9 10">
    <name type="scientific">Roseibacillus persicicus</name>
    <dbReference type="NCBI Taxonomy" id="454148"/>
    <lineage>
        <taxon>Bacteria</taxon>
        <taxon>Pseudomonadati</taxon>
        <taxon>Verrucomicrobiota</taxon>
        <taxon>Verrucomicrobiia</taxon>
        <taxon>Verrucomicrobiales</taxon>
        <taxon>Verrucomicrobiaceae</taxon>
        <taxon>Roseibacillus</taxon>
    </lineage>
</organism>
<evidence type="ECO:0000256" key="8">
    <source>
        <dbReference type="SAM" id="Phobius"/>
    </source>
</evidence>
<dbReference type="PANTHER" id="PTHR30558">
    <property type="entry name" value="EXBD MEMBRANE COMPONENT OF PMF-DRIVEN MACROMOLECULE IMPORT SYSTEM"/>
    <property type="match status" value="1"/>
</dbReference>
<keyword evidence="7" id="KW-0653">Protein transport</keyword>
<reference evidence="9" key="1">
    <citation type="journal article" date="2014" name="Int. J. Syst. Evol. Microbiol.">
        <title>Complete genome sequence of Corynebacterium casei LMG S-19264T (=DSM 44701T), isolated from a smear-ripened cheese.</title>
        <authorList>
            <consortium name="US DOE Joint Genome Institute (JGI-PGF)"/>
            <person name="Walter F."/>
            <person name="Albersmeier A."/>
            <person name="Kalinowski J."/>
            <person name="Ruckert C."/>
        </authorList>
    </citation>
    <scope>NUCLEOTIDE SEQUENCE</scope>
    <source>
        <strain evidence="9">KCTC 12988</strain>
    </source>
</reference>
<dbReference type="GO" id="GO:0005886">
    <property type="term" value="C:plasma membrane"/>
    <property type="evidence" value="ECO:0007669"/>
    <property type="project" value="UniProtKB-SubCell"/>
</dbReference>
<name>A0A918TC99_9BACT</name>
<dbReference type="Proteomes" id="UP000644507">
    <property type="component" value="Unassembled WGS sequence"/>
</dbReference>
<keyword evidence="6 8" id="KW-0472">Membrane</keyword>
<evidence type="ECO:0000313" key="10">
    <source>
        <dbReference type="Proteomes" id="UP000644507"/>
    </source>
</evidence>